<dbReference type="Pfam" id="PF00389">
    <property type="entry name" value="2-Hacid_dh"/>
    <property type="match status" value="1"/>
</dbReference>
<dbReference type="InterPro" id="IPR006139">
    <property type="entry name" value="D-isomer_2_OHA_DH_cat_dom"/>
</dbReference>
<accession>A0ABV8Q4T9</accession>
<dbReference type="Proteomes" id="UP001595900">
    <property type="component" value="Unassembled WGS sequence"/>
</dbReference>
<evidence type="ECO:0000256" key="5">
    <source>
        <dbReference type="ARBA" id="ARBA00023002"/>
    </source>
</evidence>
<dbReference type="SUPFAM" id="SSF51735">
    <property type="entry name" value="NAD(P)-binding Rossmann-fold domains"/>
    <property type="match status" value="1"/>
</dbReference>
<evidence type="ECO:0000256" key="2">
    <source>
        <dbReference type="ARBA" id="ARBA00011881"/>
    </source>
</evidence>
<dbReference type="InterPro" id="IPR029752">
    <property type="entry name" value="D-isomer_DH_CS1"/>
</dbReference>
<dbReference type="InterPro" id="IPR006140">
    <property type="entry name" value="D-isomer_DH_NAD-bd"/>
</dbReference>
<feature type="domain" description="D-isomer specific 2-hydroxyacid dehydrogenase catalytic" evidence="8">
    <location>
        <begin position="31"/>
        <end position="314"/>
    </location>
</feature>
<evidence type="ECO:0000256" key="7">
    <source>
        <dbReference type="RuleBase" id="RU003719"/>
    </source>
</evidence>
<evidence type="ECO:0000256" key="4">
    <source>
        <dbReference type="ARBA" id="ARBA00022990"/>
    </source>
</evidence>
<sequence>MALVTARRILVTPRSLTKAGLETVPELAVLRDAGFELIGSTPGATPSATELTELLPGAEGWLAGVEPITAEVLAHADGLRAISRNGAGIDNIDLAAADARGIRVLRAPGANARGVAELALALGIGALRGLGRSSQALAAGRWQRELGAEVPGTAVGIIGLGAVGRLTAALFAGLDAHVLGHDPFVRDPPAGVTELVPLDELASRCRLITLHCPPLPDGSPLVDARLIDRMPRGTALVNTARSSLVDDAAVLAALESGALSSYSVDAFDTEPPALSPLLAHERVVATPHLGGYTAASVSRAARDAAQNLLDALTATAAAAVR</sequence>
<dbReference type="PANTHER" id="PTHR42938:SF22">
    <property type="entry name" value="D-3-PHOSPHOGLYCERATE DEHYDROGENASE"/>
    <property type="match status" value="1"/>
</dbReference>
<dbReference type="Gene3D" id="3.40.50.720">
    <property type="entry name" value="NAD(P)-binding Rossmann-like Domain"/>
    <property type="match status" value="2"/>
</dbReference>
<keyword evidence="6" id="KW-0520">NAD</keyword>
<keyword evidence="11" id="KW-1185">Reference proteome</keyword>
<evidence type="ECO:0000313" key="10">
    <source>
        <dbReference type="EMBL" id="MFC4242139.1"/>
    </source>
</evidence>
<proteinExistence type="inferred from homology"/>
<comment type="subunit">
    <text evidence="2">Homotetramer.</text>
</comment>
<organism evidence="10 11">
    <name type="scientific">Gryllotalpicola reticulitermitis</name>
    <dbReference type="NCBI Taxonomy" id="1184153"/>
    <lineage>
        <taxon>Bacteria</taxon>
        <taxon>Bacillati</taxon>
        <taxon>Actinomycetota</taxon>
        <taxon>Actinomycetes</taxon>
        <taxon>Micrococcales</taxon>
        <taxon>Microbacteriaceae</taxon>
        <taxon>Gryllotalpicola</taxon>
    </lineage>
</organism>
<name>A0ABV8Q4T9_9MICO</name>
<dbReference type="Pfam" id="PF02826">
    <property type="entry name" value="2-Hacid_dh_C"/>
    <property type="match status" value="1"/>
</dbReference>
<gene>
    <name evidence="10" type="ORF">ACFOYW_02035</name>
</gene>
<keyword evidence="4" id="KW-0007">Acetylation</keyword>
<evidence type="ECO:0000259" key="8">
    <source>
        <dbReference type="Pfam" id="PF00389"/>
    </source>
</evidence>
<evidence type="ECO:0000259" key="9">
    <source>
        <dbReference type="Pfam" id="PF02826"/>
    </source>
</evidence>
<evidence type="ECO:0000256" key="6">
    <source>
        <dbReference type="ARBA" id="ARBA00023027"/>
    </source>
</evidence>
<dbReference type="InterPro" id="IPR036291">
    <property type="entry name" value="NAD(P)-bd_dom_sf"/>
</dbReference>
<dbReference type="PANTHER" id="PTHR42938">
    <property type="entry name" value="FORMATE DEHYDROGENASE 1"/>
    <property type="match status" value="1"/>
</dbReference>
<protein>
    <submittedName>
        <fullName evidence="10">NAD(P)-dependent oxidoreductase</fullName>
    </submittedName>
</protein>
<keyword evidence="5 7" id="KW-0560">Oxidoreductase</keyword>
<dbReference type="RefSeq" id="WP_390226935.1">
    <property type="nucleotide sequence ID" value="NZ_JBHSCN010000002.1"/>
</dbReference>
<comment type="similarity">
    <text evidence="1 7">Belongs to the D-isomer specific 2-hydroxyacid dehydrogenase family.</text>
</comment>
<evidence type="ECO:0000313" key="11">
    <source>
        <dbReference type="Proteomes" id="UP001595900"/>
    </source>
</evidence>
<comment type="caution">
    <text evidence="10">The sequence shown here is derived from an EMBL/GenBank/DDBJ whole genome shotgun (WGS) entry which is preliminary data.</text>
</comment>
<evidence type="ECO:0000256" key="1">
    <source>
        <dbReference type="ARBA" id="ARBA00005854"/>
    </source>
</evidence>
<evidence type="ECO:0000256" key="3">
    <source>
        <dbReference type="ARBA" id="ARBA00022553"/>
    </source>
</evidence>
<dbReference type="PROSITE" id="PS00065">
    <property type="entry name" value="D_2_HYDROXYACID_DH_1"/>
    <property type="match status" value="1"/>
</dbReference>
<dbReference type="SUPFAM" id="SSF52283">
    <property type="entry name" value="Formate/glycerate dehydrogenase catalytic domain-like"/>
    <property type="match status" value="1"/>
</dbReference>
<dbReference type="EMBL" id="JBHSCN010000002">
    <property type="protein sequence ID" value="MFC4242139.1"/>
    <property type="molecule type" value="Genomic_DNA"/>
</dbReference>
<reference evidence="11" key="1">
    <citation type="journal article" date="2019" name="Int. J. Syst. Evol. Microbiol.">
        <title>The Global Catalogue of Microorganisms (GCM) 10K type strain sequencing project: providing services to taxonomists for standard genome sequencing and annotation.</title>
        <authorList>
            <consortium name="The Broad Institute Genomics Platform"/>
            <consortium name="The Broad Institute Genome Sequencing Center for Infectious Disease"/>
            <person name="Wu L."/>
            <person name="Ma J."/>
        </authorList>
    </citation>
    <scope>NUCLEOTIDE SEQUENCE [LARGE SCALE GENOMIC DNA]</scope>
    <source>
        <strain evidence="11">CGMCC 1.10363</strain>
    </source>
</reference>
<keyword evidence="3" id="KW-0597">Phosphoprotein</keyword>
<feature type="domain" description="D-isomer specific 2-hydroxyacid dehydrogenase NAD-binding" evidence="9">
    <location>
        <begin position="121"/>
        <end position="290"/>
    </location>
</feature>